<evidence type="ECO:0000313" key="3">
    <source>
        <dbReference type="EMBL" id="EYU32478.1"/>
    </source>
</evidence>
<evidence type="ECO:0000256" key="2">
    <source>
        <dbReference type="SAM" id="Phobius"/>
    </source>
</evidence>
<evidence type="ECO:0000313" key="4">
    <source>
        <dbReference type="Proteomes" id="UP000030748"/>
    </source>
</evidence>
<dbReference type="EMBL" id="KI630834">
    <property type="protein sequence ID" value="EYU32478.1"/>
    <property type="molecule type" value="Genomic_DNA"/>
</dbReference>
<feature type="region of interest" description="Disordered" evidence="1">
    <location>
        <begin position="100"/>
        <end position="122"/>
    </location>
</feature>
<keyword evidence="2" id="KW-0812">Transmembrane</keyword>
<sequence>MSEATRLPNAYLFEQMLPKKLPVPSSAPSRGTNSVSTSSRSVEVDRELPSSDGKTCFFGEEAVLFSLITLLLLLLTNWPITCGFSLTQEYKNSFENERSLTVVNDDEVEDSHDEDVDDDDDEEAVVHLPSVEQENEEKEGV</sequence>
<keyword evidence="4" id="KW-1185">Reference proteome</keyword>
<dbReference type="AlphaFoldDB" id="A0A022QYT1"/>
<keyword evidence="2" id="KW-0472">Membrane</keyword>
<accession>A0A022QYT1</accession>
<proteinExistence type="predicted"/>
<protein>
    <submittedName>
        <fullName evidence="3">Uncharacterized protein</fullName>
    </submittedName>
</protein>
<feature type="compositionally biased region" description="Acidic residues" evidence="1">
    <location>
        <begin position="104"/>
        <end position="122"/>
    </location>
</feature>
<feature type="region of interest" description="Disordered" evidence="1">
    <location>
        <begin position="22"/>
        <end position="50"/>
    </location>
</feature>
<name>A0A022QYT1_ERYGU</name>
<dbReference type="Proteomes" id="UP000030748">
    <property type="component" value="Unassembled WGS sequence"/>
</dbReference>
<keyword evidence="2" id="KW-1133">Transmembrane helix</keyword>
<organism evidence="3 4">
    <name type="scientific">Erythranthe guttata</name>
    <name type="common">Yellow monkey flower</name>
    <name type="synonym">Mimulus guttatus</name>
    <dbReference type="NCBI Taxonomy" id="4155"/>
    <lineage>
        <taxon>Eukaryota</taxon>
        <taxon>Viridiplantae</taxon>
        <taxon>Streptophyta</taxon>
        <taxon>Embryophyta</taxon>
        <taxon>Tracheophyta</taxon>
        <taxon>Spermatophyta</taxon>
        <taxon>Magnoliopsida</taxon>
        <taxon>eudicotyledons</taxon>
        <taxon>Gunneridae</taxon>
        <taxon>Pentapetalae</taxon>
        <taxon>asterids</taxon>
        <taxon>lamiids</taxon>
        <taxon>Lamiales</taxon>
        <taxon>Phrymaceae</taxon>
        <taxon>Erythranthe</taxon>
    </lineage>
</organism>
<evidence type="ECO:0000256" key="1">
    <source>
        <dbReference type="SAM" id="MobiDB-lite"/>
    </source>
</evidence>
<dbReference type="eggNOG" id="ENOG502S8WK">
    <property type="taxonomic scope" value="Eukaryota"/>
</dbReference>
<gene>
    <name evidence="3" type="ORF">MIMGU_mgv1a015916mg</name>
</gene>
<reference evidence="3 4" key="1">
    <citation type="journal article" date="2013" name="Proc. Natl. Acad. Sci. U.S.A.">
        <title>Fine-scale variation in meiotic recombination in Mimulus inferred from population shotgun sequencing.</title>
        <authorList>
            <person name="Hellsten U."/>
            <person name="Wright K.M."/>
            <person name="Jenkins J."/>
            <person name="Shu S."/>
            <person name="Yuan Y."/>
            <person name="Wessler S.R."/>
            <person name="Schmutz J."/>
            <person name="Willis J.H."/>
            <person name="Rokhsar D.S."/>
        </authorList>
    </citation>
    <scope>NUCLEOTIDE SEQUENCE [LARGE SCALE GENOMIC DNA]</scope>
    <source>
        <strain evidence="4">cv. DUN x IM62</strain>
    </source>
</reference>
<feature type="transmembrane region" description="Helical" evidence="2">
    <location>
        <begin position="62"/>
        <end position="86"/>
    </location>
</feature>
<feature type="compositionally biased region" description="Polar residues" evidence="1">
    <location>
        <begin position="26"/>
        <end position="41"/>
    </location>
</feature>